<evidence type="ECO:0000256" key="1">
    <source>
        <dbReference type="SAM" id="SignalP"/>
    </source>
</evidence>
<evidence type="ECO:0000313" key="2">
    <source>
        <dbReference type="EMBL" id="KAI6647352.1"/>
    </source>
</evidence>
<name>A0AAV7JF14_9METZ</name>
<proteinExistence type="predicted"/>
<feature type="chain" id="PRO_5043720240" evidence="1">
    <location>
        <begin position="22"/>
        <end position="254"/>
    </location>
</feature>
<keyword evidence="3" id="KW-1185">Reference proteome</keyword>
<gene>
    <name evidence="2" type="ORF">LOD99_12348</name>
</gene>
<dbReference type="AlphaFoldDB" id="A0AAV7JF14"/>
<protein>
    <submittedName>
        <fullName evidence="2">Uncharacterized protein</fullName>
    </submittedName>
</protein>
<organism evidence="2 3">
    <name type="scientific">Oopsacas minuta</name>
    <dbReference type="NCBI Taxonomy" id="111878"/>
    <lineage>
        <taxon>Eukaryota</taxon>
        <taxon>Metazoa</taxon>
        <taxon>Porifera</taxon>
        <taxon>Hexactinellida</taxon>
        <taxon>Hexasterophora</taxon>
        <taxon>Lyssacinosida</taxon>
        <taxon>Leucopsacidae</taxon>
        <taxon>Oopsacas</taxon>
    </lineage>
</organism>
<sequence length="254" mass="28841">MNMKIWDYFIVLFVLFAVAYSNRCPAGWFNVTLSVTIDEIVSAEETDFFDPEMVYFKEILKFNDAEIEKTTNDAIKYFNRVFGLDFSNSAIIQGRRRFENAILYPANAHVKLTITHNQWALNGREGSRCFVGIEGGYQVLFLDNQLLYGVYGGEEGVQVTPGVDLIYNYFTFDFCPHTPTLVLCGSISPTFRDPYGFGIRHLECYNRELGRGLLTGAQGQLPTNDPDLLRLIIRHIFTFPATAIPGYLSTDGLF</sequence>
<dbReference type="EMBL" id="JAKMXF010000343">
    <property type="protein sequence ID" value="KAI6647352.1"/>
    <property type="molecule type" value="Genomic_DNA"/>
</dbReference>
<feature type="signal peptide" evidence="1">
    <location>
        <begin position="1"/>
        <end position="21"/>
    </location>
</feature>
<dbReference type="Proteomes" id="UP001165289">
    <property type="component" value="Unassembled WGS sequence"/>
</dbReference>
<comment type="caution">
    <text evidence="2">The sequence shown here is derived from an EMBL/GenBank/DDBJ whole genome shotgun (WGS) entry which is preliminary data.</text>
</comment>
<evidence type="ECO:0000313" key="3">
    <source>
        <dbReference type="Proteomes" id="UP001165289"/>
    </source>
</evidence>
<reference evidence="2 3" key="1">
    <citation type="journal article" date="2023" name="BMC Biol.">
        <title>The compact genome of the sponge Oopsacas minuta (Hexactinellida) is lacking key metazoan core genes.</title>
        <authorList>
            <person name="Santini S."/>
            <person name="Schenkelaars Q."/>
            <person name="Jourda C."/>
            <person name="Duchesne M."/>
            <person name="Belahbib H."/>
            <person name="Rocher C."/>
            <person name="Selva M."/>
            <person name="Riesgo A."/>
            <person name="Vervoort M."/>
            <person name="Leys S.P."/>
            <person name="Kodjabachian L."/>
            <person name="Le Bivic A."/>
            <person name="Borchiellini C."/>
            <person name="Claverie J.M."/>
            <person name="Renard E."/>
        </authorList>
    </citation>
    <scope>NUCLEOTIDE SEQUENCE [LARGE SCALE GENOMIC DNA]</scope>
    <source>
        <strain evidence="2">SPO-2</strain>
    </source>
</reference>
<keyword evidence="1" id="KW-0732">Signal</keyword>
<accession>A0AAV7JF14</accession>